<dbReference type="Pfam" id="PF13673">
    <property type="entry name" value="Acetyltransf_10"/>
    <property type="match status" value="1"/>
</dbReference>
<reference evidence="3" key="1">
    <citation type="journal article" date="2019" name="Int. J. Syst. Evol. Microbiol.">
        <title>The Global Catalogue of Microorganisms (GCM) 10K type strain sequencing project: providing services to taxonomists for standard genome sequencing and annotation.</title>
        <authorList>
            <consortium name="The Broad Institute Genomics Platform"/>
            <consortium name="The Broad Institute Genome Sequencing Center for Infectious Disease"/>
            <person name="Wu L."/>
            <person name="Ma J."/>
        </authorList>
    </citation>
    <scope>NUCLEOTIDE SEQUENCE [LARGE SCALE GENOMIC DNA]</scope>
    <source>
        <strain evidence="3">CCUG 36956</strain>
    </source>
</reference>
<dbReference type="SUPFAM" id="SSF55729">
    <property type="entry name" value="Acyl-CoA N-acyltransferases (Nat)"/>
    <property type="match status" value="1"/>
</dbReference>
<evidence type="ECO:0000259" key="1">
    <source>
        <dbReference type="PROSITE" id="PS51186"/>
    </source>
</evidence>
<keyword evidence="3" id="KW-1185">Reference proteome</keyword>
<dbReference type="EMBL" id="JBHTCC010000001">
    <property type="protein sequence ID" value="MFC7298183.1"/>
    <property type="molecule type" value="Genomic_DNA"/>
</dbReference>
<evidence type="ECO:0000313" key="3">
    <source>
        <dbReference type="Proteomes" id="UP001596379"/>
    </source>
</evidence>
<dbReference type="InterPro" id="IPR016181">
    <property type="entry name" value="Acyl_CoA_acyltransferase"/>
</dbReference>
<dbReference type="RefSeq" id="WP_382233303.1">
    <property type="nucleotide sequence ID" value="NZ_JBHTCC010000001.1"/>
</dbReference>
<feature type="domain" description="N-acetyltransferase" evidence="1">
    <location>
        <begin position="15"/>
        <end position="157"/>
    </location>
</feature>
<organism evidence="2 3">
    <name type="scientific">Herminiimonas aquatilis</name>
    <dbReference type="NCBI Taxonomy" id="345342"/>
    <lineage>
        <taxon>Bacteria</taxon>
        <taxon>Pseudomonadati</taxon>
        <taxon>Pseudomonadota</taxon>
        <taxon>Betaproteobacteria</taxon>
        <taxon>Burkholderiales</taxon>
        <taxon>Oxalobacteraceae</taxon>
        <taxon>Herminiimonas</taxon>
    </lineage>
</organism>
<proteinExistence type="predicted"/>
<gene>
    <name evidence="2" type="ORF">ACFQO0_07010</name>
</gene>
<protein>
    <submittedName>
        <fullName evidence="2">GNAT family N-acetyltransferase</fullName>
    </submittedName>
</protein>
<evidence type="ECO:0000313" key="2">
    <source>
        <dbReference type="EMBL" id="MFC7298183.1"/>
    </source>
</evidence>
<sequence length="157" mass="17648">MQSQNESAMITWQWSAFDELDAATLCAVLAARQDVFVLEQQCLYADIDGNDPRAYHLIGRQEGTQQLAAYLRCFAPGDRYPEAALGRVLTVRAMRGIGIGQQLMAEGIRRVEQHFPDSAIRISAQEHLARFYGAFGFRQVSAAYLEDGIPHIEMLRK</sequence>
<comment type="caution">
    <text evidence="2">The sequence shown here is derived from an EMBL/GenBank/DDBJ whole genome shotgun (WGS) entry which is preliminary data.</text>
</comment>
<accession>A0ABW2J4Y9</accession>
<dbReference type="PROSITE" id="PS51186">
    <property type="entry name" value="GNAT"/>
    <property type="match status" value="1"/>
</dbReference>
<name>A0ABW2J4Y9_9BURK</name>
<dbReference type="Proteomes" id="UP001596379">
    <property type="component" value="Unassembled WGS sequence"/>
</dbReference>
<dbReference type="InterPro" id="IPR000182">
    <property type="entry name" value="GNAT_dom"/>
</dbReference>
<dbReference type="Gene3D" id="3.40.630.30">
    <property type="match status" value="1"/>
</dbReference>